<protein>
    <submittedName>
        <fullName evidence="3">Rlx protein, putative</fullName>
    </submittedName>
</protein>
<geneLocation type="plasmid" evidence="3">
    <name>SAP008A</name>
</geneLocation>
<proteinExistence type="predicted"/>
<evidence type="ECO:0000256" key="1">
    <source>
        <dbReference type="SAM" id="MobiDB-lite"/>
    </source>
</evidence>
<gene>
    <name evidence="3" type="ORF">SAP008A_012</name>
</gene>
<dbReference type="RefSeq" id="WP_012817956.1">
    <property type="nucleotide sequence ID" value="NC_013371.1"/>
</dbReference>
<dbReference type="InterPro" id="IPR005094">
    <property type="entry name" value="Endonuclease_MobA/VirD2"/>
</dbReference>
<keyword evidence="3" id="KW-0614">Plasmid</keyword>
<evidence type="ECO:0000313" key="3">
    <source>
        <dbReference type="EMBL" id="ADA61240.1"/>
    </source>
</evidence>
<feature type="compositionally biased region" description="Basic and acidic residues" evidence="1">
    <location>
        <begin position="276"/>
        <end position="309"/>
    </location>
</feature>
<name>D2J5V9_9STAP</name>
<feature type="compositionally biased region" description="Polar residues" evidence="1">
    <location>
        <begin position="265"/>
        <end position="275"/>
    </location>
</feature>
<reference evidence="3" key="1">
    <citation type="submission" date="2009-08" db="EMBL/GenBank/DDBJ databases">
        <authorList>
            <person name="Gill J."/>
            <person name="Borman J."/>
            <person name="Shetty J."/>
            <person name="Hostetler J."/>
            <person name="Durkin S."/>
            <person name="Montgomery B."/>
        </authorList>
    </citation>
    <scope>NUCLEOTIDE SEQUENCE</scope>
    <source>
        <strain evidence="3">693-2</strain>
        <plasmid evidence="3">SAP008A</plasmid>
    </source>
</reference>
<evidence type="ECO:0000259" key="2">
    <source>
        <dbReference type="Pfam" id="PF03432"/>
    </source>
</evidence>
<dbReference type="EMBL" id="GQ900376">
    <property type="protein sequence ID" value="ADA61240.1"/>
    <property type="molecule type" value="Genomic_DNA"/>
</dbReference>
<feature type="domain" description="MobA/VirD2-like nuclease" evidence="2">
    <location>
        <begin position="20"/>
        <end position="140"/>
    </location>
</feature>
<reference evidence="3" key="2">
    <citation type="submission" date="2009-12" db="EMBL/GenBank/DDBJ databases">
        <authorList>
            <person name="Summers A.O."/>
            <person name="Shearer J."/>
            <person name="Wireman J."/>
        </authorList>
    </citation>
    <scope>NUCLEOTIDE SEQUENCE</scope>
    <source>
        <strain evidence="3">693-2</strain>
        <plasmid evidence="3">SAP008A</plasmid>
    </source>
</reference>
<feature type="compositionally biased region" description="Basic and acidic residues" evidence="1">
    <location>
        <begin position="225"/>
        <end position="264"/>
    </location>
</feature>
<feature type="region of interest" description="Disordered" evidence="1">
    <location>
        <begin position="225"/>
        <end position="323"/>
    </location>
</feature>
<sequence length="323" mass="37423">MATTKLGNTKSASRAINYAEKRAEEKSGLNCDVDYAKSAFKATRSLYGKEDGIQAHTIIQSFKPNEVTPEQCNQIGLELAEKIAPNHQVAVYTHTDKEHYHNHIVINSVDLETGNKYQSNKKQRELVKQENDNICREHGLSVPEKQRETRYTQAEYEIGKEAQKGNKPIPWKEQIRMVIDQTQAINYEQLGADLLQNGIKIERITEKTITYKHLEEDKKVRGSKLGEKYDKGGLEHGYDGRIRRKEQSREQENTRETGPDRKATQSEWDNFANNTRKLEHDRRSSEAARLAHEKSIRDKEEREREREQAQRTSKKSRGFDLEL</sequence>
<dbReference type="AlphaFoldDB" id="D2J5V9"/>
<dbReference type="Pfam" id="PF03432">
    <property type="entry name" value="Relaxase"/>
    <property type="match status" value="1"/>
</dbReference>
<organism evidence="3">
    <name type="scientific">Staphylococcus sp. 693-2</name>
    <dbReference type="NCBI Taxonomy" id="373067"/>
    <lineage>
        <taxon>Bacteria</taxon>
        <taxon>Bacillati</taxon>
        <taxon>Bacillota</taxon>
        <taxon>Bacilli</taxon>
        <taxon>Bacillales</taxon>
        <taxon>Staphylococcaceae</taxon>
        <taxon>Staphylococcus</taxon>
    </lineage>
</organism>
<accession>D2J5V9</accession>